<proteinExistence type="predicted"/>
<name>A0A7L9J191_9MICO</name>
<dbReference type="Proteomes" id="UP000593998">
    <property type="component" value="Chromosome"/>
</dbReference>
<evidence type="ECO:0000313" key="1">
    <source>
        <dbReference type="EMBL" id="QOK22927.1"/>
    </source>
</evidence>
<dbReference type="RefSeq" id="WP_185221230.1">
    <property type="nucleotide sequence ID" value="NZ_CP062789.1"/>
</dbReference>
<reference evidence="1 2" key="1">
    <citation type="submission" date="2020-10" db="EMBL/GenBank/DDBJ databases">
        <title>Janibacter indicus TT2 genome sequence.</title>
        <authorList>
            <person name="Lee K."/>
            <person name="Ganzorig M."/>
        </authorList>
    </citation>
    <scope>NUCLEOTIDE SEQUENCE [LARGE SCALE GENOMIC DNA]</scope>
    <source>
        <strain evidence="1 2">TT2</strain>
    </source>
</reference>
<accession>A0A7L9J191</accession>
<evidence type="ECO:0000313" key="2">
    <source>
        <dbReference type="Proteomes" id="UP000593998"/>
    </source>
</evidence>
<dbReference type="AlphaFoldDB" id="A0A7L9J191"/>
<dbReference type="EMBL" id="CP062789">
    <property type="protein sequence ID" value="QOK22927.1"/>
    <property type="molecule type" value="Genomic_DNA"/>
</dbReference>
<protein>
    <submittedName>
        <fullName evidence="1">DUF4188 domain-containing protein</fullName>
    </submittedName>
</protein>
<dbReference type="InterPro" id="IPR025444">
    <property type="entry name" value="Monooxy_af470"/>
</dbReference>
<dbReference type="Pfam" id="PF13826">
    <property type="entry name" value="Monooxy_af470-like"/>
    <property type="match status" value="1"/>
</dbReference>
<organism evidence="1 2">
    <name type="scientific">Janibacter indicus</name>
    <dbReference type="NCBI Taxonomy" id="857417"/>
    <lineage>
        <taxon>Bacteria</taxon>
        <taxon>Bacillati</taxon>
        <taxon>Actinomycetota</taxon>
        <taxon>Actinomycetes</taxon>
        <taxon>Micrococcales</taxon>
        <taxon>Intrasporangiaceae</taxon>
        <taxon>Janibacter</taxon>
    </lineage>
</organism>
<sequence>MQHHTHACDDDVVVFNIGMTIARPHRIDLWWPVFVAMPRMIAELERNRAAVERGEAEDLGFLGATTLMGRRGPWVVQYWRSTEQLYRYASSADHAHLPAWKAFNAAGRKHPGAVGIWHETFAVPASGVETLYGNGAQIGLGAATGTVEVSRRGARARTRLGSRVA</sequence>
<gene>
    <name evidence="1" type="ORF">IGS73_00250</name>
</gene>